<dbReference type="GeneID" id="33564812"/>
<comment type="caution">
    <text evidence="3">The sequence shown here is derived from an EMBL/GenBank/DDBJ whole genome shotgun (WGS) entry which is preliminary data.</text>
</comment>
<dbReference type="OrthoDB" id="2110422at2759"/>
<accession>A0A1Y2H098</accession>
<protein>
    <recommendedName>
        <fullName evidence="2">DUF7727 domain-containing protein</fullName>
    </recommendedName>
</protein>
<feature type="transmembrane region" description="Helical" evidence="1">
    <location>
        <begin position="50"/>
        <end position="71"/>
    </location>
</feature>
<dbReference type="InterPro" id="IPR056144">
    <property type="entry name" value="DUF7727"/>
</dbReference>
<feature type="transmembrane region" description="Helical" evidence="1">
    <location>
        <begin position="12"/>
        <end position="30"/>
    </location>
</feature>
<dbReference type="AlphaFoldDB" id="A0A1Y2H098"/>
<organism evidence="3 4">
    <name type="scientific">Lobosporangium transversale</name>
    <dbReference type="NCBI Taxonomy" id="64571"/>
    <lineage>
        <taxon>Eukaryota</taxon>
        <taxon>Fungi</taxon>
        <taxon>Fungi incertae sedis</taxon>
        <taxon>Mucoromycota</taxon>
        <taxon>Mortierellomycotina</taxon>
        <taxon>Mortierellomycetes</taxon>
        <taxon>Mortierellales</taxon>
        <taxon>Mortierellaceae</taxon>
        <taxon>Lobosporangium</taxon>
    </lineage>
</organism>
<proteinExistence type="predicted"/>
<keyword evidence="1" id="KW-0812">Transmembrane</keyword>
<evidence type="ECO:0000313" key="3">
    <source>
        <dbReference type="EMBL" id="ORZ27464.1"/>
    </source>
</evidence>
<dbReference type="RefSeq" id="XP_021885191.1">
    <property type="nucleotide sequence ID" value="XM_022022968.1"/>
</dbReference>
<evidence type="ECO:0000313" key="4">
    <source>
        <dbReference type="Proteomes" id="UP000193648"/>
    </source>
</evidence>
<keyword evidence="1" id="KW-1133">Transmembrane helix</keyword>
<dbReference type="EMBL" id="MCFF01000004">
    <property type="protein sequence ID" value="ORZ27464.1"/>
    <property type="molecule type" value="Genomic_DNA"/>
</dbReference>
<dbReference type="InParanoid" id="A0A1Y2H098"/>
<keyword evidence="1" id="KW-0472">Membrane</keyword>
<reference evidence="3 4" key="1">
    <citation type="submission" date="2016-07" db="EMBL/GenBank/DDBJ databases">
        <title>Pervasive Adenine N6-methylation of Active Genes in Fungi.</title>
        <authorList>
            <consortium name="DOE Joint Genome Institute"/>
            <person name="Mondo S.J."/>
            <person name="Dannebaum R.O."/>
            <person name="Kuo R.C."/>
            <person name="Labutti K."/>
            <person name="Haridas S."/>
            <person name="Kuo A."/>
            <person name="Salamov A."/>
            <person name="Ahrendt S.R."/>
            <person name="Lipzen A."/>
            <person name="Sullivan W."/>
            <person name="Andreopoulos W.B."/>
            <person name="Clum A."/>
            <person name="Lindquist E."/>
            <person name="Daum C."/>
            <person name="Ramamoorthy G.K."/>
            <person name="Gryganskyi A."/>
            <person name="Culley D."/>
            <person name="Magnuson J.K."/>
            <person name="James T.Y."/>
            <person name="O'Malley M.A."/>
            <person name="Stajich J.E."/>
            <person name="Spatafora J.W."/>
            <person name="Visel A."/>
            <person name="Grigoriev I.V."/>
        </authorList>
    </citation>
    <scope>NUCLEOTIDE SEQUENCE [LARGE SCALE GENOMIC DNA]</scope>
    <source>
        <strain evidence="3 4">NRRL 3116</strain>
    </source>
</reference>
<evidence type="ECO:0000259" key="2">
    <source>
        <dbReference type="Pfam" id="PF24853"/>
    </source>
</evidence>
<name>A0A1Y2H098_9FUNG</name>
<feature type="domain" description="DUF7727" evidence="2">
    <location>
        <begin position="1"/>
        <end position="122"/>
    </location>
</feature>
<dbReference type="Proteomes" id="UP000193648">
    <property type="component" value="Unassembled WGS sequence"/>
</dbReference>
<keyword evidence="4" id="KW-1185">Reference proteome</keyword>
<gene>
    <name evidence="3" type="ORF">BCR41DRAFT_346822</name>
</gene>
<dbReference type="Pfam" id="PF24853">
    <property type="entry name" value="DUF7727"/>
    <property type="match status" value="1"/>
</dbReference>
<sequence>MGGIVWNEWARLMCLTSSFVIFVGGIMGTFQPLPAFDAMRLLPGLYTQPVPILPLILIVLGMILAAIEYPVVAVDYFNSPRSFMPKVAFFIPLTVMSLLEAQTVNGSIYLGIGTLAYLMAIRDDFRKQHQQAINGGRMA</sequence>
<evidence type="ECO:0000256" key="1">
    <source>
        <dbReference type="SAM" id="Phobius"/>
    </source>
</evidence>